<accession>A0A8K0FZW2</accession>
<dbReference type="GO" id="GO:0005886">
    <property type="term" value="C:plasma membrane"/>
    <property type="evidence" value="ECO:0007669"/>
    <property type="project" value="UniProtKB-SubCell"/>
</dbReference>
<keyword evidence="8 10" id="KW-0675">Receptor</keyword>
<name>A0A8K0FZW2_IGNLU</name>
<feature type="transmembrane region" description="Helical" evidence="10">
    <location>
        <begin position="130"/>
        <end position="149"/>
    </location>
</feature>
<dbReference type="OrthoDB" id="6784258at2759"/>
<keyword evidence="2" id="KW-1003">Cell membrane</keyword>
<keyword evidence="3 10" id="KW-0716">Sensory transduction</keyword>
<keyword evidence="7 10" id="KW-0472">Membrane</keyword>
<feature type="transmembrane region" description="Helical" evidence="10">
    <location>
        <begin position="279"/>
        <end position="301"/>
    </location>
</feature>
<evidence type="ECO:0000256" key="4">
    <source>
        <dbReference type="ARBA" id="ARBA00022692"/>
    </source>
</evidence>
<evidence type="ECO:0000256" key="2">
    <source>
        <dbReference type="ARBA" id="ARBA00022475"/>
    </source>
</evidence>
<evidence type="ECO:0000256" key="3">
    <source>
        <dbReference type="ARBA" id="ARBA00022606"/>
    </source>
</evidence>
<feature type="transmembrane region" description="Helical" evidence="10">
    <location>
        <begin position="250"/>
        <end position="273"/>
    </location>
</feature>
<evidence type="ECO:0000256" key="5">
    <source>
        <dbReference type="ARBA" id="ARBA00022725"/>
    </source>
</evidence>
<dbReference type="Proteomes" id="UP000801492">
    <property type="component" value="Unassembled WGS sequence"/>
</dbReference>
<evidence type="ECO:0000313" key="12">
    <source>
        <dbReference type="Proteomes" id="UP000801492"/>
    </source>
</evidence>
<feature type="transmembrane region" description="Helical" evidence="10">
    <location>
        <begin position="35"/>
        <end position="54"/>
    </location>
</feature>
<organism evidence="11 12">
    <name type="scientific">Ignelater luminosus</name>
    <name type="common">Cucubano</name>
    <name type="synonym">Pyrophorus luminosus</name>
    <dbReference type="NCBI Taxonomy" id="2038154"/>
    <lineage>
        <taxon>Eukaryota</taxon>
        <taxon>Metazoa</taxon>
        <taxon>Ecdysozoa</taxon>
        <taxon>Arthropoda</taxon>
        <taxon>Hexapoda</taxon>
        <taxon>Insecta</taxon>
        <taxon>Pterygota</taxon>
        <taxon>Neoptera</taxon>
        <taxon>Endopterygota</taxon>
        <taxon>Coleoptera</taxon>
        <taxon>Polyphaga</taxon>
        <taxon>Elateriformia</taxon>
        <taxon>Elateroidea</taxon>
        <taxon>Elateridae</taxon>
        <taxon>Agrypninae</taxon>
        <taxon>Pyrophorini</taxon>
        <taxon>Ignelater</taxon>
    </lineage>
</organism>
<dbReference type="InterPro" id="IPR004117">
    <property type="entry name" value="7tm6_olfct_rcpt"/>
</dbReference>
<dbReference type="PANTHER" id="PTHR21137:SF35">
    <property type="entry name" value="ODORANT RECEPTOR 19A-RELATED"/>
    <property type="match status" value="1"/>
</dbReference>
<comment type="subcellular location">
    <subcellularLocation>
        <location evidence="1 10">Cell membrane</location>
        <topology evidence="1 10">Multi-pass membrane protein</topology>
    </subcellularLocation>
</comment>
<comment type="caution">
    <text evidence="11">The sequence shown here is derived from an EMBL/GenBank/DDBJ whole genome shotgun (WGS) entry which is preliminary data.</text>
</comment>
<evidence type="ECO:0000313" key="11">
    <source>
        <dbReference type="EMBL" id="KAF2886695.1"/>
    </source>
</evidence>
<dbReference type="PANTHER" id="PTHR21137">
    <property type="entry name" value="ODORANT RECEPTOR"/>
    <property type="match status" value="1"/>
</dbReference>
<evidence type="ECO:0000256" key="9">
    <source>
        <dbReference type="ARBA" id="ARBA00023224"/>
    </source>
</evidence>
<keyword evidence="5 10" id="KW-0552">Olfaction</keyword>
<dbReference type="AlphaFoldDB" id="A0A8K0FZW2"/>
<comment type="similarity">
    <text evidence="10">Belongs to the insect chemoreceptor superfamily. Heteromeric odorant receptor channel (TC 1.A.69) family.</text>
</comment>
<evidence type="ECO:0000256" key="7">
    <source>
        <dbReference type="ARBA" id="ARBA00023136"/>
    </source>
</evidence>
<keyword evidence="12" id="KW-1185">Reference proteome</keyword>
<dbReference type="GO" id="GO:0005549">
    <property type="term" value="F:odorant binding"/>
    <property type="evidence" value="ECO:0007669"/>
    <property type="project" value="InterPro"/>
</dbReference>
<reference evidence="11" key="1">
    <citation type="submission" date="2019-08" db="EMBL/GenBank/DDBJ databases">
        <title>The genome of the North American firefly Photinus pyralis.</title>
        <authorList>
            <consortium name="Photinus pyralis genome working group"/>
            <person name="Fallon T.R."/>
            <person name="Sander Lower S.E."/>
            <person name="Weng J.-K."/>
        </authorList>
    </citation>
    <scope>NUCLEOTIDE SEQUENCE</scope>
    <source>
        <strain evidence="11">TRF0915ILg1</strain>
        <tissue evidence="11">Whole body</tissue>
    </source>
</reference>
<evidence type="ECO:0000256" key="8">
    <source>
        <dbReference type="ARBA" id="ARBA00023170"/>
    </source>
</evidence>
<dbReference type="GO" id="GO:0007165">
    <property type="term" value="P:signal transduction"/>
    <property type="evidence" value="ECO:0007669"/>
    <property type="project" value="UniProtKB-KW"/>
</dbReference>
<keyword evidence="4 10" id="KW-0812">Transmembrane</keyword>
<comment type="caution">
    <text evidence="10">Lacks conserved residue(s) required for the propagation of feature annotation.</text>
</comment>
<dbReference type="EMBL" id="VTPC01086815">
    <property type="protein sequence ID" value="KAF2886695.1"/>
    <property type="molecule type" value="Genomic_DNA"/>
</dbReference>
<proteinExistence type="inferred from homology"/>
<dbReference type="Pfam" id="PF02949">
    <property type="entry name" value="7tm_6"/>
    <property type="match status" value="1"/>
</dbReference>
<dbReference type="GO" id="GO:0004984">
    <property type="term" value="F:olfactory receptor activity"/>
    <property type="evidence" value="ECO:0007669"/>
    <property type="project" value="InterPro"/>
</dbReference>
<keyword evidence="6 10" id="KW-1133">Transmembrane helix</keyword>
<sequence>MDTKKAEMVLTYTLKLPIAGLNKFGLFPKNRSKEVLIPTTYLTILAAYLVAAAFQFTNMKREVSQYVDNLEALIGGIQLFRKVLTLTYCEEDFKKLINKMRQFWNPNECNESTVTEINSVYNIVLRVQKLSLSISISAVFFAIISPLFGKSLPSGAWAFEEHYVLYYVMLTMSELITIFSGLFCCFFDCMYAAFCAEIIVQFKILCYHIEHLAADDGNLQEKELNFSNKMKKYVDQHRFLIKFVDEFQSLYSTIMLVQYSTVCLLLCIELYAAMESYTIQFVVRYATMGGIILMQLIFYCIPANYITDEAMAVSNAAYFSKWYSDCFPSMKQPLLLMIQKSQQEITIKAGGVITMNAPTVLAVLKVAWSACSVMRQLK</sequence>
<keyword evidence="9 10" id="KW-0807">Transducer</keyword>
<evidence type="ECO:0000256" key="6">
    <source>
        <dbReference type="ARBA" id="ARBA00022989"/>
    </source>
</evidence>
<protein>
    <recommendedName>
        <fullName evidence="10">Odorant receptor</fullName>
    </recommendedName>
</protein>
<feature type="transmembrane region" description="Helical" evidence="10">
    <location>
        <begin position="164"/>
        <end position="194"/>
    </location>
</feature>
<evidence type="ECO:0000256" key="10">
    <source>
        <dbReference type="RuleBase" id="RU351113"/>
    </source>
</evidence>
<gene>
    <name evidence="11" type="ORF">ILUMI_19478</name>
</gene>
<evidence type="ECO:0000256" key="1">
    <source>
        <dbReference type="ARBA" id="ARBA00004651"/>
    </source>
</evidence>